<feature type="compositionally biased region" description="Polar residues" evidence="1">
    <location>
        <begin position="320"/>
        <end position="329"/>
    </location>
</feature>
<feature type="compositionally biased region" description="Basic and acidic residues" evidence="1">
    <location>
        <begin position="1254"/>
        <end position="1278"/>
    </location>
</feature>
<gene>
    <name evidence="2" type="ORF">CGC21_38170</name>
</gene>
<dbReference type="VEuPathDB" id="TriTrypDB:LdCL_330014000"/>
<feature type="compositionally biased region" description="Basic and acidic residues" evidence="1">
    <location>
        <begin position="381"/>
        <end position="390"/>
    </location>
</feature>
<dbReference type="VEuPathDB" id="TriTrypDB:LDHU3_33.1230"/>
<evidence type="ECO:0000313" key="2">
    <source>
        <dbReference type="EMBL" id="TPP53783.1"/>
    </source>
</evidence>
<dbReference type="Proteomes" id="UP000318447">
    <property type="component" value="Unassembled WGS sequence"/>
</dbReference>
<feature type="region of interest" description="Disordered" evidence="1">
    <location>
        <begin position="1036"/>
        <end position="1066"/>
    </location>
</feature>
<organism evidence="2 3">
    <name type="scientific">Leishmania donovani</name>
    <dbReference type="NCBI Taxonomy" id="5661"/>
    <lineage>
        <taxon>Eukaryota</taxon>
        <taxon>Discoba</taxon>
        <taxon>Euglenozoa</taxon>
        <taxon>Kinetoplastea</taxon>
        <taxon>Metakinetoplastina</taxon>
        <taxon>Trypanosomatida</taxon>
        <taxon>Trypanosomatidae</taxon>
        <taxon>Leishmaniinae</taxon>
        <taxon>Leishmania</taxon>
    </lineage>
</organism>
<accession>A0A504XZ16</accession>
<feature type="region of interest" description="Disordered" evidence="1">
    <location>
        <begin position="1115"/>
        <end position="1172"/>
    </location>
</feature>
<dbReference type="VEuPathDB" id="TriTrypDB:LdBPK_330850.1"/>
<name>A0A504XZ16_LEIDO</name>
<comment type="caution">
    <text evidence="2">The sequence shown here is derived from an EMBL/GenBank/DDBJ whole genome shotgun (WGS) entry which is preliminary data.</text>
</comment>
<feature type="region of interest" description="Disordered" evidence="1">
    <location>
        <begin position="77"/>
        <end position="98"/>
    </location>
</feature>
<evidence type="ECO:0000256" key="1">
    <source>
        <dbReference type="SAM" id="MobiDB-lite"/>
    </source>
</evidence>
<feature type="region of interest" description="Disordered" evidence="1">
    <location>
        <begin position="1250"/>
        <end position="1288"/>
    </location>
</feature>
<feature type="region of interest" description="Disordered" evidence="1">
    <location>
        <begin position="374"/>
        <end position="396"/>
    </location>
</feature>
<sequence length="1682" mass="179923">MAPQPPSMPLASPPPLHDTIAAATSKTAPEDFAVAFARAAADVADDLPQGGSCATHFQRSAHLSAWTEYLVGLRGAPPSKTAEAPQESGGASMRVSSSTAGAPLTGDFAAAQDMFLHHIFDDVKEAALYSTTRRPEAFLRPEQAATDVTPAGEFQWQLMPLSVALKDMEAVLQDMLLREQRDCFKGESAGFPADSVVAFWRAMLEQAFLGQYCELAALNAGDVAAPSAPQHWLHHIYPYDYSRQPAGLRRRLESGIRALLCSSAYTLHMHWEQHMARHHPSDGAATILGLEFVMLWWWANPDQMPIEVSLSAARLPPPTRQSLRQQESPSEAAALGHHEASRRQPAASPRRAVDTSMAPPSVEQHLQRYLAHHLGSGSADAHTHPQHEQQLRQQRRRHAVLRDGGLLCPAAVFPPAYQDALRAHLARVRDRKSLTTCPLFLRLVEVALAVATSDAAAVSGGNVPSSSAHPAQCKLLSAAARRGREIAIQLCQEWLWPVVCGRSSPLTMPSIGQAPQRCSAAVAHAPPHAESMETFEDWAVLIAAVAAVSQVRGNLLALRRAGGASVQGRREGAHCATIPGAGGSSSEEADAATLDRGTSLAHVRDHLYMPLMRALLADREDVSSSDDERSVDVYGVTVPDDMPGWVALVFARVSACFEEAGMLQRDVARQPATPARLWCLLFHAMCDAFPGVFHSRNTVTVMWTLLALEGVCAGPSLYYSTYRATNAGKTQTMSAWLNTLAVWNSSIVGATELAQLKTLPSCAGENEGVAACALCPQTERCQRTAFVLSTAVVETSANDGDLRPSGVGASAAALAQAQAHLTSCVELSEEVVTVSIEVFRRYATLPVSVPGVRTLPSIETAASVPHVGEERHRHNGDRLPTEAALLRPRGHPSLMVLLRLLQVVALFGEAGNPASVGDPGLVQCVVDDVMRACHPAVAAYLRRLRVYAAAASGRSGALALLHNEALQSALDSLPPSLGRQRLMKALLWSGLPASALEKGKATEAVVYGSGSLAWYVLERNQQRFLAFNEHNTSAAASIDTADGRHHKRQPFSTHERSERGSGAGDGTNSFAEVVSCLDEVVKHLWQLAIAIPDTARVALFLYPYVKNVVVRRTSQDTAVNSPETDVNCSDEGASAPTSCDSDGVADNEPESARVSSDEDTSPALSTAAAGEDIPDALECESGALLEGTADECLDAEVEGVDVTADWGTSTLPVEDDFDDVAAVVPAAEDAHAPLIAASLWDSRAAVRSSVTRDATQHEDNDITPVRSHDEHGVKHGDSTEGADSYDTPTHHDDYRALAHALLLATPAAQHIFSSLLEVLSWTATPQTSSTDSATSWALVCPLGHAQLSGDIGCHWRARLAANYGKCVSVWQAHCHLTSASAAATPGAAVLCRPQTIERVALLLLQSCPDVYVLGLLLLAMAGGAADTQDVSRSAAEAFARRLRRTGSLLPWSVESSLAQLLFHAGVTAASVRRWRAERGLTDGSAVRCGTVGAASAALLHVADHRRLLQRVRKNSGTVGGGGGTSVADYEVKRDLLLSMGSLLLCSLQQRGAAGSQCHELYRYNAYVNEFLLHRMPAVETGRFSPSSSSPDVPITALRVLLPSAQLSSPSPSSMPPQQVVSLRIAWQRRIGRSDRATLRRCFQRTDACATTVKHDGTYCDNFASVQKKEPMGENEDYAAAFA</sequence>
<feature type="compositionally biased region" description="Polar residues" evidence="1">
    <location>
        <begin position="1115"/>
        <end position="1127"/>
    </location>
</feature>
<evidence type="ECO:0000313" key="3">
    <source>
        <dbReference type="Proteomes" id="UP000318447"/>
    </source>
</evidence>
<feature type="region of interest" description="Disordered" evidence="1">
    <location>
        <begin position="317"/>
        <end position="362"/>
    </location>
</feature>
<proteinExistence type="predicted"/>
<protein>
    <submittedName>
        <fullName evidence="2">Uncharacterized protein</fullName>
    </submittedName>
</protein>
<reference evidence="3" key="1">
    <citation type="submission" date="2019-02" db="EMBL/GenBank/DDBJ databases">
        <title>FDA dAtabase for Regulatory Grade micrObial Sequences (FDA-ARGOS): Supporting development and validation of Infectious Disease Dx tests.</title>
        <authorList>
            <person name="Duncan R."/>
            <person name="Fisher C."/>
            <person name="Tallon L."/>
            <person name="Sadzewicz L."/>
            <person name="Sengamalay N."/>
            <person name="Ott S."/>
            <person name="Godinez A."/>
            <person name="Nagaraj S."/>
            <person name="Vavikolanu K."/>
            <person name="Nadendla S."/>
            <person name="Aluvathingal J."/>
            <person name="Sichtig H."/>
        </authorList>
    </citation>
    <scope>NUCLEOTIDE SEQUENCE [LARGE SCALE GENOMIC DNA]</scope>
    <source>
        <strain evidence="3">FDAARGOS_361</strain>
    </source>
</reference>
<dbReference type="EMBL" id="RHLC01000007">
    <property type="protein sequence ID" value="TPP53783.1"/>
    <property type="molecule type" value="Genomic_DNA"/>
</dbReference>